<dbReference type="SUPFAM" id="SSF49265">
    <property type="entry name" value="Fibronectin type III"/>
    <property type="match status" value="1"/>
</dbReference>
<name>A0AA35TAD0_GEOBA</name>
<comment type="caution">
    <text evidence="3">The sequence shown here is derived from an EMBL/GenBank/DDBJ whole genome shotgun (WGS) entry which is preliminary data.</text>
</comment>
<dbReference type="InterPro" id="IPR056072">
    <property type="entry name" value="SNTX_MACPF/CDC-like_dom"/>
</dbReference>
<dbReference type="InterPro" id="IPR036116">
    <property type="entry name" value="FN3_sf"/>
</dbReference>
<dbReference type="Pfam" id="PF00041">
    <property type="entry name" value="fn3"/>
    <property type="match status" value="1"/>
</dbReference>
<dbReference type="Pfam" id="PF18078">
    <property type="entry name" value="Thioredoxin_11"/>
    <property type="match status" value="1"/>
</dbReference>
<evidence type="ECO:0000259" key="2">
    <source>
        <dbReference type="PROSITE" id="PS50853"/>
    </source>
</evidence>
<feature type="domain" description="Fibronectin type-III" evidence="2">
    <location>
        <begin position="517"/>
        <end position="615"/>
    </location>
</feature>
<dbReference type="Pfam" id="PF24674">
    <property type="entry name" value="MACPF_SNTX"/>
    <property type="match status" value="1"/>
</dbReference>
<dbReference type="AlphaFoldDB" id="A0AA35TAD0"/>
<gene>
    <name evidence="3" type="ORF">GBAR_LOCUS24758</name>
</gene>
<dbReference type="InterPro" id="IPR003961">
    <property type="entry name" value="FN3_dom"/>
</dbReference>
<keyword evidence="4" id="KW-1185">Reference proteome</keyword>
<sequence length="1164" mass="131440">MSRGAKTTIELPCLGLPFQLGMLYDCRTDQMIPGMTLWDDKLLKAALSERPQPSSTFEVTAEDTISNKMFNLGVQANLSLSVLGGLVNVSGSAKYLDDRQSSSKQARVTLKYSCTSKFQQLTMEQLATSNIQHPDVFDKGTATHVVTAVLYGAEAFFIFDREIESGENYRNIHGNMEVLIKAIPGITEIKGSADLDISDRDKKEADKFQCKFYGDVILESNPSTFQDAISVYKELPKSFGKDGQNTVPKKVWLYPLSSLDSRAARMVREISTNLVSQTQQAIECLNNMVIRAHDLINNEVYDSFSGLKEQMSRFSEMVSEHKTEIMKQLCTILPSIRGGEAKEQELAQLLESRMYKSPFNKSSLELWLRGKEEEIKVLAQYYDIMKNAKGVKMLFAPGDLDAAINDVNHDHVLTFEFKVARKSDSASFLQNMFSFLRTRHVGSSLQDGSSSKQWYKTSAIIKDLRLKAKQFTTFAEANKGGEVMFVVSDSSEEDGPTTGGAVVLHYEFGAVKGEFEPPGQPKRPVAKGIKHDNVQLQWKAPPYGLDSIECYQVRYRRIDQTEGQLMTQKTKGTETTIVINNLEPETKYVFIVCAECVLGVSQESDLSETVETKPAPVNLVLQSIISKSDIMPGPSPPVVYRVKPRPVRLQKKQENIAKMEFGEPPHPAKPTKVLMVVGATGAGKSTLINGMVNYIFGVKWENDFRFKLICDEVSDSQAHSQTQNITAYTLYWQKGSPINFNLTIIDTPGFGDTRGLERDQQITKHIREFFQLKGRDGLDELHAIGFVTQASLARLTPTQKYISDSILSVFGKDIKDNIFVMTTFADGAEPPVMGAVREAEIPHADFFPFNNSALFVHPSKSTFAKMFWEMGYASLADFFVKFDQADGVSLQLTREVLEERHQLETIVLGIQPKINAGLSKIDELNQEEMILKDKESEILRNEDFTYEITVTKQRKIDAPRGTYVTNCANCHFTCHSSCVYDDDRHKWRCSAMDNGGESSAKCRVCPGNCTWRKHYNNGYHFELYEEVEIRTKQDLLEKYTQAKSAKADVESMIGKMENELKQLQMTVLYNISQARRCLQRLDDIALKPNPLTEVEYIDLLMKSEEQKKAPGWKKRIDYFQKVRQQAEILGKMKDPQDFEEMAKKSSKTVWESITGWFSSKKGHN</sequence>
<dbReference type="InterPro" id="IPR048997">
    <property type="entry name" value="Stonustoxin-like_helical"/>
</dbReference>
<dbReference type="Proteomes" id="UP001174909">
    <property type="component" value="Unassembled WGS sequence"/>
</dbReference>
<dbReference type="Gene3D" id="2.60.40.10">
    <property type="entry name" value="Immunoglobulins"/>
    <property type="match status" value="1"/>
</dbReference>
<dbReference type="GO" id="GO:0005525">
    <property type="term" value="F:GTP binding"/>
    <property type="evidence" value="ECO:0007669"/>
    <property type="project" value="UniProtKB-KW"/>
</dbReference>
<evidence type="ECO:0000256" key="1">
    <source>
        <dbReference type="RuleBase" id="RU004560"/>
    </source>
</evidence>
<comment type="similarity">
    <text evidence="1">Belongs to the TRAFAC class TrmE-Era-EngA-EngB-Septin-like GTPase superfamily. Septin GTPase family.</text>
</comment>
<evidence type="ECO:0000313" key="3">
    <source>
        <dbReference type="EMBL" id="CAI8044660.1"/>
    </source>
</evidence>
<proteinExistence type="inferred from homology"/>
<dbReference type="PROSITE" id="PS50853">
    <property type="entry name" value="FN3"/>
    <property type="match status" value="1"/>
</dbReference>
<dbReference type="InterPro" id="IPR052090">
    <property type="entry name" value="Cytolytic_pore-forming_toxin"/>
</dbReference>
<organism evidence="3 4">
    <name type="scientific">Geodia barretti</name>
    <name type="common">Barrett's horny sponge</name>
    <dbReference type="NCBI Taxonomy" id="519541"/>
    <lineage>
        <taxon>Eukaryota</taxon>
        <taxon>Metazoa</taxon>
        <taxon>Porifera</taxon>
        <taxon>Demospongiae</taxon>
        <taxon>Heteroscleromorpha</taxon>
        <taxon>Tetractinellida</taxon>
        <taxon>Astrophorina</taxon>
        <taxon>Geodiidae</taxon>
        <taxon>Geodia</taxon>
    </lineage>
</organism>
<dbReference type="InterPro" id="IPR040581">
    <property type="entry name" value="Thioredoxin_11"/>
</dbReference>
<accession>A0AA35TAD0</accession>
<dbReference type="InterPro" id="IPR027417">
    <property type="entry name" value="P-loop_NTPase"/>
</dbReference>
<keyword evidence="1" id="KW-0547">Nucleotide-binding</keyword>
<dbReference type="Gene3D" id="3.40.50.300">
    <property type="entry name" value="P-loop containing nucleotide triphosphate hydrolases"/>
    <property type="match status" value="1"/>
</dbReference>
<dbReference type="Pfam" id="PF00735">
    <property type="entry name" value="Septin"/>
    <property type="match status" value="1"/>
</dbReference>
<reference evidence="3" key="1">
    <citation type="submission" date="2023-03" db="EMBL/GenBank/DDBJ databases">
        <authorList>
            <person name="Steffen K."/>
            <person name="Cardenas P."/>
        </authorList>
    </citation>
    <scope>NUCLEOTIDE SEQUENCE</scope>
</reference>
<evidence type="ECO:0000313" key="4">
    <source>
        <dbReference type="Proteomes" id="UP001174909"/>
    </source>
</evidence>
<dbReference type="SUPFAM" id="SSF52540">
    <property type="entry name" value="P-loop containing nucleoside triphosphate hydrolases"/>
    <property type="match status" value="1"/>
</dbReference>
<protein>
    <submittedName>
        <fullName evidence="3">Verrucotoxin subunit beta</fullName>
    </submittedName>
</protein>
<dbReference type="InterPro" id="IPR013783">
    <property type="entry name" value="Ig-like_fold"/>
</dbReference>
<dbReference type="Pfam" id="PF21109">
    <property type="entry name" value="Stonustoxin_helical"/>
    <property type="match status" value="1"/>
</dbReference>
<dbReference type="CDD" id="cd00882">
    <property type="entry name" value="Ras_like_GTPase"/>
    <property type="match status" value="1"/>
</dbReference>
<dbReference type="InterPro" id="IPR030379">
    <property type="entry name" value="G_SEPTIN_dom"/>
</dbReference>
<dbReference type="CDD" id="cd00063">
    <property type="entry name" value="FN3"/>
    <property type="match status" value="1"/>
</dbReference>
<dbReference type="SMART" id="SM00060">
    <property type="entry name" value="FN3"/>
    <property type="match status" value="1"/>
</dbReference>
<dbReference type="PANTHER" id="PTHR31594:SF16">
    <property type="entry name" value="SI:CH211-281L24.3"/>
    <property type="match status" value="1"/>
</dbReference>
<keyword evidence="1" id="KW-0342">GTP-binding</keyword>
<dbReference type="PANTHER" id="PTHR31594">
    <property type="entry name" value="AIG1-TYPE G DOMAIN-CONTAINING PROTEIN"/>
    <property type="match status" value="1"/>
</dbReference>
<dbReference type="EMBL" id="CASHTH010003414">
    <property type="protein sequence ID" value="CAI8044660.1"/>
    <property type="molecule type" value="Genomic_DNA"/>
</dbReference>